<evidence type="ECO:0000313" key="7">
    <source>
        <dbReference type="EMBL" id="GAA5140226.1"/>
    </source>
</evidence>
<evidence type="ECO:0000313" key="8">
    <source>
        <dbReference type="Proteomes" id="UP001500804"/>
    </source>
</evidence>
<feature type="domain" description="Major facilitator superfamily (MFS) profile" evidence="6">
    <location>
        <begin position="1"/>
        <end position="291"/>
    </location>
</feature>
<keyword evidence="3 5" id="KW-1133">Transmembrane helix</keyword>
<dbReference type="Gene3D" id="1.20.1720.10">
    <property type="entry name" value="Multidrug resistance protein D"/>
    <property type="match status" value="1"/>
</dbReference>
<dbReference type="InterPro" id="IPR036259">
    <property type="entry name" value="MFS_trans_sf"/>
</dbReference>
<sequence>MLPIVLLGNVLAVLDFFVVNVALAAIDRDLRAGPAALELLVAGYAAAYAAGLVTAGRLGDSWGRKRFLVGGMVAFTLASAACAAAPTAPLLVLARIAQGLAASVMAPQVLATVHALFTGADRQRALGVFGAGIGFSTVAGQVLGAALVAGFGWRAIFLVNVPLGIAGVAAALRWVPEVRSGARARLDVPGAVLLAVTLVALLIPVALGVELGWPLWCRLVPVLALGTGAVLAVMQVRRERAGGLPLLPPSVLALPAMRAGLATAFVFFVARAAGSCSRSAWCCSRASAPTR</sequence>
<feature type="transmembrane region" description="Helical" evidence="5">
    <location>
        <begin position="92"/>
        <end position="113"/>
    </location>
</feature>
<feature type="transmembrane region" description="Helical" evidence="5">
    <location>
        <begin position="155"/>
        <end position="176"/>
    </location>
</feature>
<dbReference type="SUPFAM" id="SSF103473">
    <property type="entry name" value="MFS general substrate transporter"/>
    <property type="match status" value="1"/>
</dbReference>
<dbReference type="PANTHER" id="PTHR42718:SF39">
    <property type="entry name" value="ACTINORHODIN TRANSPORTER-RELATED"/>
    <property type="match status" value="1"/>
</dbReference>
<feature type="transmembrane region" description="Helical" evidence="5">
    <location>
        <begin position="34"/>
        <end position="55"/>
    </location>
</feature>
<dbReference type="Pfam" id="PF07690">
    <property type="entry name" value="MFS_1"/>
    <property type="match status" value="1"/>
</dbReference>
<organism evidence="7 8">
    <name type="scientific">Pseudonocardia adelaidensis</name>
    <dbReference type="NCBI Taxonomy" id="648754"/>
    <lineage>
        <taxon>Bacteria</taxon>
        <taxon>Bacillati</taxon>
        <taxon>Actinomycetota</taxon>
        <taxon>Actinomycetes</taxon>
        <taxon>Pseudonocardiales</taxon>
        <taxon>Pseudonocardiaceae</taxon>
        <taxon>Pseudonocardia</taxon>
    </lineage>
</organism>
<dbReference type="Proteomes" id="UP001500804">
    <property type="component" value="Unassembled WGS sequence"/>
</dbReference>
<comment type="caution">
    <text evidence="7">The sequence shown here is derived from an EMBL/GenBank/DDBJ whole genome shotgun (WGS) entry which is preliminary data.</text>
</comment>
<proteinExistence type="predicted"/>
<dbReference type="EMBL" id="BAABJO010000047">
    <property type="protein sequence ID" value="GAA5140226.1"/>
    <property type="molecule type" value="Genomic_DNA"/>
</dbReference>
<keyword evidence="4 5" id="KW-0472">Membrane</keyword>
<gene>
    <name evidence="7" type="ORF">GCM10023320_77570</name>
</gene>
<evidence type="ECO:0000256" key="5">
    <source>
        <dbReference type="SAM" id="Phobius"/>
    </source>
</evidence>
<keyword evidence="8" id="KW-1185">Reference proteome</keyword>
<comment type="subcellular location">
    <subcellularLocation>
        <location evidence="1">Cell membrane</location>
        <topology evidence="1">Multi-pass membrane protein</topology>
    </subcellularLocation>
</comment>
<dbReference type="InterPro" id="IPR020846">
    <property type="entry name" value="MFS_dom"/>
</dbReference>
<reference evidence="8" key="1">
    <citation type="journal article" date="2019" name="Int. J. Syst. Evol. Microbiol.">
        <title>The Global Catalogue of Microorganisms (GCM) 10K type strain sequencing project: providing services to taxonomists for standard genome sequencing and annotation.</title>
        <authorList>
            <consortium name="The Broad Institute Genomics Platform"/>
            <consortium name="The Broad Institute Genome Sequencing Center for Infectious Disease"/>
            <person name="Wu L."/>
            <person name="Ma J."/>
        </authorList>
    </citation>
    <scope>NUCLEOTIDE SEQUENCE [LARGE SCALE GENOMIC DNA]</scope>
    <source>
        <strain evidence="8">JCM 18302</strain>
    </source>
</reference>
<feature type="transmembrane region" description="Helical" evidence="5">
    <location>
        <begin position="125"/>
        <end position="149"/>
    </location>
</feature>
<dbReference type="PANTHER" id="PTHR42718">
    <property type="entry name" value="MAJOR FACILITATOR SUPERFAMILY MULTIDRUG TRANSPORTER MFSC"/>
    <property type="match status" value="1"/>
</dbReference>
<feature type="transmembrane region" description="Helical" evidence="5">
    <location>
        <begin position="213"/>
        <end position="234"/>
    </location>
</feature>
<evidence type="ECO:0000256" key="2">
    <source>
        <dbReference type="ARBA" id="ARBA00022692"/>
    </source>
</evidence>
<dbReference type="PROSITE" id="PS50850">
    <property type="entry name" value="MFS"/>
    <property type="match status" value="1"/>
</dbReference>
<evidence type="ECO:0000256" key="1">
    <source>
        <dbReference type="ARBA" id="ARBA00004651"/>
    </source>
</evidence>
<protein>
    <recommendedName>
        <fullName evidence="6">Major facilitator superfamily (MFS) profile domain-containing protein</fullName>
    </recommendedName>
</protein>
<name>A0ABP9P3U4_9PSEU</name>
<feature type="transmembrane region" description="Helical" evidence="5">
    <location>
        <begin position="67"/>
        <end position="86"/>
    </location>
</feature>
<evidence type="ECO:0000256" key="3">
    <source>
        <dbReference type="ARBA" id="ARBA00022989"/>
    </source>
</evidence>
<feature type="transmembrane region" description="Helical" evidence="5">
    <location>
        <begin position="246"/>
        <end position="270"/>
    </location>
</feature>
<dbReference type="InterPro" id="IPR011701">
    <property type="entry name" value="MFS"/>
</dbReference>
<evidence type="ECO:0000256" key="4">
    <source>
        <dbReference type="ARBA" id="ARBA00023136"/>
    </source>
</evidence>
<keyword evidence="2 5" id="KW-0812">Transmembrane</keyword>
<feature type="transmembrane region" description="Helical" evidence="5">
    <location>
        <begin position="188"/>
        <end position="207"/>
    </location>
</feature>
<accession>A0ABP9P3U4</accession>
<evidence type="ECO:0000259" key="6">
    <source>
        <dbReference type="PROSITE" id="PS50850"/>
    </source>
</evidence>